<protein>
    <recommendedName>
        <fullName evidence="2">DC1 domain-containing protein</fullName>
    </recommendedName>
</protein>
<evidence type="ECO:0000313" key="4">
    <source>
        <dbReference type="Proteomes" id="UP000306102"/>
    </source>
</evidence>
<keyword evidence="1" id="KW-0677">Repeat</keyword>
<dbReference type="PANTHER" id="PTHR46288">
    <property type="entry name" value="PHORBOL-ESTER/DAG-TYPE DOMAIN-CONTAINING PROTEIN"/>
    <property type="match status" value="1"/>
</dbReference>
<dbReference type="SUPFAM" id="SSF57889">
    <property type="entry name" value="Cysteine-rich domain"/>
    <property type="match status" value="1"/>
</dbReference>
<name>A0A4S4EHM1_CAMSN</name>
<evidence type="ECO:0000313" key="3">
    <source>
        <dbReference type="EMBL" id="THG15514.1"/>
    </source>
</evidence>
<dbReference type="InterPro" id="IPR004146">
    <property type="entry name" value="DC1"/>
</dbReference>
<accession>A0A4S4EHM1</accession>
<dbReference type="AlphaFoldDB" id="A0A4S4EHM1"/>
<dbReference type="EMBL" id="SDRB02004677">
    <property type="protein sequence ID" value="THG15514.1"/>
    <property type="molecule type" value="Genomic_DNA"/>
</dbReference>
<dbReference type="Proteomes" id="UP000306102">
    <property type="component" value="Unassembled WGS sequence"/>
</dbReference>
<dbReference type="PANTHER" id="PTHR46288:SF27">
    <property type="entry name" value="CYSTEINE_HISTIDINE-RICH C1 DOMAIN FAMILY PROTEIN"/>
    <property type="match status" value="1"/>
</dbReference>
<dbReference type="STRING" id="542762.A0A4S4EHM1"/>
<keyword evidence="4" id="KW-1185">Reference proteome</keyword>
<evidence type="ECO:0000256" key="1">
    <source>
        <dbReference type="ARBA" id="ARBA00022737"/>
    </source>
</evidence>
<dbReference type="InterPro" id="IPR046349">
    <property type="entry name" value="C1-like_sf"/>
</dbReference>
<evidence type="ECO:0000259" key="2">
    <source>
        <dbReference type="Pfam" id="PF03107"/>
    </source>
</evidence>
<reference evidence="3 4" key="1">
    <citation type="journal article" date="2018" name="Proc. Natl. Acad. Sci. U.S.A.">
        <title>Draft genome sequence of Camellia sinensis var. sinensis provides insights into the evolution of the tea genome and tea quality.</title>
        <authorList>
            <person name="Wei C."/>
            <person name="Yang H."/>
            <person name="Wang S."/>
            <person name="Zhao J."/>
            <person name="Liu C."/>
            <person name="Gao L."/>
            <person name="Xia E."/>
            <person name="Lu Y."/>
            <person name="Tai Y."/>
            <person name="She G."/>
            <person name="Sun J."/>
            <person name="Cao H."/>
            <person name="Tong W."/>
            <person name="Gao Q."/>
            <person name="Li Y."/>
            <person name="Deng W."/>
            <person name="Jiang X."/>
            <person name="Wang W."/>
            <person name="Chen Q."/>
            <person name="Zhang S."/>
            <person name="Li H."/>
            <person name="Wu J."/>
            <person name="Wang P."/>
            <person name="Li P."/>
            <person name="Shi C."/>
            <person name="Zheng F."/>
            <person name="Jian J."/>
            <person name="Huang B."/>
            <person name="Shan D."/>
            <person name="Shi M."/>
            <person name="Fang C."/>
            <person name="Yue Y."/>
            <person name="Li F."/>
            <person name="Li D."/>
            <person name="Wei S."/>
            <person name="Han B."/>
            <person name="Jiang C."/>
            <person name="Yin Y."/>
            <person name="Xia T."/>
            <person name="Zhang Z."/>
            <person name="Bennetzen J.L."/>
            <person name="Zhao S."/>
            <person name="Wan X."/>
        </authorList>
    </citation>
    <scope>NUCLEOTIDE SEQUENCE [LARGE SCALE GENOMIC DNA]</scope>
    <source>
        <strain evidence="4">cv. Shuchazao</strain>
        <tissue evidence="3">Leaf</tissue>
    </source>
</reference>
<sequence>MSSGKELMKRLGVEIQKGDDYSFEQWRRVRRSNSESSYEEAAVLTTKHKNTITKVILLDRLVEKVRHDTRPVIKEITHFSHCHTLYRYKMLEEDLLQCEICETYIVGKAWGCQDCEFFIHKSCKDVPQEIKHKSHHGEILTLQSSTRYESGKFKCDACCNPGKGFHYHCSPCKFDLHLACASTAYTAYYEKHKKPLTLCYDFPIETSRTVYCKVCETEISKDGWAYYNKDSHFIAHIYCAFDNEEAHSILAIQERLQWLKIK</sequence>
<comment type="caution">
    <text evidence="3">The sequence shown here is derived from an EMBL/GenBank/DDBJ whole genome shotgun (WGS) entry which is preliminary data.</text>
</comment>
<dbReference type="Pfam" id="PF03107">
    <property type="entry name" value="C1_2"/>
    <property type="match status" value="1"/>
</dbReference>
<proteinExistence type="predicted"/>
<organism evidence="3 4">
    <name type="scientific">Camellia sinensis var. sinensis</name>
    <name type="common">China tea</name>
    <dbReference type="NCBI Taxonomy" id="542762"/>
    <lineage>
        <taxon>Eukaryota</taxon>
        <taxon>Viridiplantae</taxon>
        <taxon>Streptophyta</taxon>
        <taxon>Embryophyta</taxon>
        <taxon>Tracheophyta</taxon>
        <taxon>Spermatophyta</taxon>
        <taxon>Magnoliopsida</taxon>
        <taxon>eudicotyledons</taxon>
        <taxon>Gunneridae</taxon>
        <taxon>Pentapetalae</taxon>
        <taxon>asterids</taxon>
        <taxon>Ericales</taxon>
        <taxon>Theaceae</taxon>
        <taxon>Camellia</taxon>
    </lineage>
</organism>
<gene>
    <name evidence="3" type="ORF">TEA_012035</name>
</gene>
<feature type="domain" description="DC1" evidence="2">
    <location>
        <begin position="133"/>
        <end position="181"/>
    </location>
</feature>